<protein>
    <recommendedName>
        <fullName evidence="2">Rad60/SUMO-like domain-containing protein</fullName>
    </recommendedName>
</protein>
<dbReference type="InterPro" id="IPR029071">
    <property type="entry name" value="Ubiquitin-like_domsf"/>
</dbReference>
<dbReference type="OMA" id="TIAPCTC"/>
<keyword evidence="4" id="KW-1185">Reference proteome</keyword>
<dbReference type="GeneTree" id="ENSGT00950000182895"/>
<dbReference type="Ensembl" id="ENSJJAT00000029837.1">
    <property type="protein sequence ID" value="ENSJJAP00000023263.1"/>
    <property type="gene ID" value="ENSJJAG00000023085.1"/>
</dbReference>
<proteinExistence type="predicted"/>
<dbReference type="SUPFAM" id="SSF54236">
    <property type="entry name" value="Ubiquitin-like"/>
    <property type="match status" value="1"/>
</dbReference>
<evidence type="ECO:0000313" key="4">
    <source>
        <dbReference type="Proteomes" id="UP000694385"/>
    </source>
</evidence>
<dbReference type="InterPro" id="IPR022617">
    <property type="entry name" value="Rad60/SUMO-like_dom"/>
</dbReference>
<accession>A0A8C5LF12</accession>
<dbReference type="FunFam" id="3.10.20.90:FF:000195">
    <property type="entry name" value="small ubiquitin-related modifier 2 isoform X2"/>
    <property type="match status" value="1"/>
</dbReference>
<dbReference type="AlphaFoldDB" id="A0A8C5LF12"/>
<sequence>EGVKTENNDHINLKVAGQDGSVVQFKIKRHTPLSKLMKAYCERQ</sequence>
<dbReference type="Gene3D" id="3.10.20.90">
    <property type="entry name" value="Phosphatidylinositol 3-kinase Catalytic Subunit, Chain A, domain 1"/>
    <property type="match status" value="1"/>
</dbReference>
<reference evidence="3" key="2">
    <citation type="submission" date="2025-09" db="UniProtKB">
        <authorList>
            <consortium name="Ensembl"/>
        </authorList>
    </citation>
    <scope>IDENTIFICATION</scope>
</reference>
<dbReference type="Pfam" id="PF11976">
    <property type="entry name" value="Rad60-SLD"/>
    <property type="match status" value="1"/>
</dbReference>
<dbReference type="Proteomes" id="UP000694385">
    <property type="component" value="Unassembled WGS sequence"/>
</dbReference>
<evidence type="ECO:0000256" key="1">
    <source>
        <dbReference type="ARBA" id="ARBA00022499"/>
    </source>
</evidence>
<name>A0A8C5LF12_JACJA</name>
<organism evidence="3 4">
    <name type="scientific">Jaculus jaculus</name>
    <name type="common">Lesser Egyptian jerboa</name>
    <dbReference type="NCBI Taxonomy" id="51337"/>
    <lineage>
        <taxon>Eukaryota</taxon>
        <taxon>Metazoa</taxon>
        <taxon>Chordata</taxon>
        <taxon>Craniata</taxon>
        <taxon>Vertebrata</taxon>
        <taxon>Euteleostomi</taxon>
        <taxon>Mammalia</taxon>
        <taxon>Eutheria</taxon>
        <taxon>Euarchontoglires</taxon>
        <taxon>Glires</taxon>
        <taxon>Rodentia</taxon>
        <taxon>Myomorpha</taxon>
        <taxon>Dipodoidea</taxon>
        <taxon>Dipodidae</taxon>
        <taxon>Dipodinae</taxon>
        <taxon>Jaculus</taxon>
    </lineage>
</organism>
<gene>
    <name evidence="3" type="primary">Sumo2</name>
</gene>
<dbReference type="PANTHER" id="PTHR10562">
    <property type="entry name" value="SMALL UBIQUITIN-RELATED MODIFIER"/>
    <property type="match status" value="1"/>
</dbReference>
<feature type="domain" description="Rad60/SUMO-like" evidence="2">
    <location>
        <begin position="11"/>
        <end position="44"/>
    </location>
</feature>
<reference evidence="3" key="1">
    <citation type="submission" date="2025-08" db="UniProtKB">
        <authorList>
            <consortium name="Ensembl"/>
        </authorList>
    </citation>
    <scope>IDENTIFICATION</scope>
</reference>
<keyword evidence="1" id="KW-1017">Isopeptide bond</keyword>
<evidence type="ECO:0000259" key="2">
    <source>
        <dbReference type="Pfam" id="PF11976"/>
    </source>
</evidence>
<evidence type="ECO:0000313" key="3">
    <source>
        <dbReference type="Ensembl" id="ENSJJAP00000023263.1"/>
    </source>
</evidence>